<accession>A0ABC8C0X9</accession>
<evidence type="ECO:0000256" key="1">
    <source>
        <dbReference type="SAM" id="MobiDB-lite"/>
    </source>
</evidence>
<feature type="region of interest" description="Disordered" evidence="1">
    <location>
        <begin position="93"/>
        <end position="181"/>
    </location>
</feature>
<dbReference type="RefSeq" id="WP_084750313.1">
    <property type="nucleotide sequence ID" value="NZ_CP020563.1"/>
</dbReference>
<organism evidence="2 3">
    <name type="scientific">Kitasatospora albolonga</name>
    <dbReference type="NCBI Taxonomy" id="68173"/>
    <lineage>
        <taxon>Bacteria</taxon>
        <taxon>Bacillati</taxon>
        <taxon>Actinomycetota</taxon>
        <taxon>Actinomycetes</taxon>
        <taxon>Kitasatosporales</taxon>
        <taxon>Streptomycetaceae</taxon>
        <taxon>Kitasatospora</taxon>
    </lineage>
</organism>
<dbReference type="AlphaFoldDB" id="A0ABC8C0X9"/>
<keyword evidence="3" id="KW-1185">Reference proteome</keyword>
<protein>
    <recommendedName>
        <fullName evidence="4">Helix-turn-helix domain-containing protein</fullName>
    </recommendedName>
</protein>
<evidence type="ECO:0000313" key="3">
    <source>
        <dbReference type="Proteomes" id="UP000192251"/>
    </source>
</evidence>
<gene>
    <name evidence="2" type="ORF">B7C62_28185</name>
</gene>
<proteinExistence type="predicted"/>
<dbReference type="KEGG" id="kab:B7C62_28185"/>
<evidence type="ECO:0000313" key="2">
    <source>
        <dbReference type="EMBL" id="ARF75703.1"/>
    </source>
</evidence>
<reference evidence="2 3" key="1">
    <citation type="submission" date="2017-04" db="EMBL/GenBank/DDBJ databases">
        <title>The complete genome sequence of Streptomyces albolongus YIM 101047, the producer of novel bafilomycins and novel odoriferous sesquiterpenoids.</title>
        <authorList>
            <person name="Yin M."/>
            <person name="Jiang Y."/>
        </authorList>
    </citation>
    <scope>NUCLEOTIDE SEQUENCE [LARGE SCALE GENOMIC DNA]</scope>
    <source>
        <strain evidence="2 3">YIM 101047</strain>
    </source>
</reference>
<evidence type="ECO:0008006" key="4">
    <source>
        <dbReference type="Google" id="ProtNLM"/>
    </source>
</evidence>
<sequence length="285" mass="30594">MTIDAMHWVWNHARSTGNPRMVLLAVADKAPGPECVTRMGTTELRARLGQVSKSVVVRAVDKAIESGELVIVEEARGTRAAAYQLPYAVNYKRPTLGSRGTDSGPVDLPEGSRSGTASDSQGSRIETGSENARGTESGPEGYRIETPRGTESGPLYQTTPTRSESKQAGEPAPPVLGPEIPTNCRPLVDTITAAGILVRWNLSTAEWFTVEALIKRTGVAALAAYAQKQAASRDVSYARYFLPGWRDLPPLPEPGTARPSLRAVPTTGWQPYTNPTDISAYSNGF</sequence>
<dbReference type="Proteomes" id="UP000192251">
    <property type="component" value="Chromosome"/>
</dbReference>
<feature type="compositionally biased region" description="Polar residues" evidence="1">
    <location>
        <begin position="113"/>
        <end position="134"/>
    </location>
</feature>
<name>A0ABC8C0X9_9ACTN</name>
<dbReference type="EMBL" id="CP020563">
    <property type="protein sequence ID" value="ARF75703.1"/>
    <property type="molecule type" value="Genomic_DNA"/>
</dbReference>